<dbReference type="AlphaFoldDB" id="A0A7Y2ECL0"/>
<proteinExistence type="predicted"/>
<evidence type="ECO:0000313" key="1">
    <source>
        <dbReference type="EMBL" id="NNF08545.1"/>
    </source>
</evidence>
<comment type="caution">
    <text evidence="1">The sequence shown here is derived from an EMBL/GenBank/DDBJ whole genome shotgun (WGS) entry which is preliminary data.</text>
</comment>
<protein>
    <submittedName>
        <fullName evidence="1">DUF72 domain-containing protein</fullName>
    </submittedName>
</protein>
<gene>
    <name evidence="1" type="ORF">HKN21_17420</name>
</gene>
<reference evidence="1 2" key="1">
    <citation type="submission" date="2020-03" db="EMBL/GenBank/DDBJ databases">
        <title>Metabolic flexibility allows generalist bacteria to become dominant in a frequently disturbed ecosystem.</title>
        <authorList>
            <person name="Chen Y.-J."/>
            <person name="Leung P.M."/>
            <person name="Bay S.K."/>
            <person name="Hugenholtz P."/>
            <person name="Kessler A.J."/>
            <person name="Shelley G."/>
            <person name="Waite D.W."/>
            <person name="Cook P.L."/>
            <person name="Greening C."/>
        </authorList>
    </citation>
    <scope>NUCLEOTIDE SEQUENCE [LARGE SCALE GENOMIC DNA]</scope>
    <source>
        <strain evidence="1">SS_bin_28</strain>
    </source>
</reference>
<dbReference type="PANTHER" id="PTHR30348:SF4">
    <property type="entry name" value="DUF72 DOMAIN-CONTAINING PROTEIN"/>
    <property type="match status" value="1"/>
</dbReference>
<organism evidence="1 2">
    <name type="scientific">Eiseniibacteriota bacterium</name>
    <dbReference type="NCBI Taxonomy" id="2212470"/>
    <lineage>
        <taxon>Bacteria</taxon>
        <taxon>Candidatus Eiseniibacteriota</taxon>
    </lineage>
</organism>
<dbReference type="SUPFAM" id="SSF117396">
    <property type="entry name" value="TM1631-like"/>
    <property type="match status" value="1"/>
</dbReference>
<dbReference type="Proteomes" id="UP000547674">
    <property type="component" value="Unassembled WGS sequence"/>
</dbReference>
<evidence type="ECO:0000313" key="2">
    <source>
        <dbReference type="Proteomes" id="UP000547674"/>
    </source>
</evidence>
<dbReference type="Gene3D" id="3.20.20.410">
    <property type="entry name" value="Protein of unknown function UPF0759"/>
    <property type="match status" value="1"/>
</dbReference>
<name>A0A7Y2ECL0_UNCEI</name>
<dbReference type="InterPro" id="IPR036520">
    <property type="entry name" value="UPF0759_sf"/>
</dbReference>
<dbReference type="Pfam" id="PF01904">
    <property type="entry name" value="DUF72"/>
    <property type="match status" value="1"/>
</dbReference>
<dbReference type="InterPro" id="IPR002763">
    <property type="entry name" value="DUF72"/>
</dbReference>
<sequence length="203" mass="23490">MLKSYGEKLPTVELNNTFYRMPKRVVLETWASRVPDDFRFSIKASRRITHIRRLKDAQSEIGFLFQNLEVLGEKLGVVLAQLPPTMKVDVERLKLFLEMLPGEAPVSFEFRHPSWHCEEVYDVLQAHQAGVVTTDAKSDTPEPMRATSSIGYFRLRKPEYPDQELDDIAASIKAQPWAKCFVFFKHEEEAIGPLLAMKFQERF</sequence>
<dbReference type="PANTHER" id="PTHR30348">
    <property type="entry name" value="UNCHARACTERIZED PROTEIN YECE"/>
    <property type="match status" value="1"/>
</dbReference>
<accession>A0A7Y2ECL0</accession>
<dbReference type="EMBL" id="JABDJR010000698">
    <property type="protein sequence ID" value="NNF08545.1"/>
    <property type="molecule type" value="Genomic_DNA"/>
</dbReference>